<dbReference type="AlphaFoldDB" id="A0A852THZ3"/>
<evidence type="ECO:0000256" key="2">
    <source>
        <dbReference type="ARBA" id="ARBA00004924"/>
    </source>
</evidence>
<dbReference type="PANTHER" id="PTHR31438">
    <property type="entry name" value="LYSINE N-ACYLTRANSFERASE C17G9.06C-RELATED"/>
    <property type="match status" value="1"/>
</dbReference>
<comment type="function">
    <text evidence="1">Acyltransferase required for the direct transfer of medium- to long-chain fatty acyl moieties from a carrier protein (MbtL) on to the epsilon-amino group of lysine residue in the mycobactin core.</text>
</comment>
<feature type="domain" description="N-acetyltransferase" evidence="6">
    <location>
        <begin position="10"/>
        <end position="173"/>
    </location>
</feature>
<dbReference type="SUPFAM" id="SSF55729">
    <property type="entry name" value="Acyl-CoA N-acyltransferases (Nat)"/>
    <property type="match status" value="1"/>
</dbReference>
<organism evidence="7 8">
    <name type="scientific">Neobacillus niacini</name>
    <dbReference type="NCBI Taxonomy" id="86668"/>
    <lineage>
        <taxon>Bacteria</taxon>
        <taxon>Bacillati</taxon>
        <taxon>Bacillota</taxon>
        <taxon>Bacilli</taxon>
        <taxon>Bacillales</taxon>
        <taxon>Bacillaceae</taxon>
        <taxon>Neobacillus</taxon>
    </lineage>
</organism>
<dbReference type="Gene3D" id="3.40.630.30">
    <property type="match status" value="1"/>
</dbReference>
<protein>
    <recommendedName>
        <fullName evidence="3">Lysine N-acyltransferase MbtK</fullName>
    </recommendedName>
    <alternativeName>
        <fullName evidence="5">Mycobactin synthase protein K</fullName>
    </alternativeName>
</protein>
<evidence type="ECO:0000256" key="5">
    <source>
        <dbReference type="ARBA" id="ARBA00031122"/>
    </source>
</evidence>
<comment type="caution">
    <text evidence="7">The sequence shown here is derived from an EMBL/GenBank/DDBJ whole genome shotgun (WGS) entry which is preliminary data.</text>
</comment>
<dbReference type="InterPro" id="IPR000182">
    <property type="entry name" value="GNAT_dom"/>
</dbReference>
<evidence type="ECO:0000313" key="8">
    <source>
        <dbReference type="Proteomes" id="UP000548423"/>
    </source>
</evidence>
<proteinExistence type="predicted"/>
<sequence>MIQQETNKVITFRKVDFEKDAVLLHQWHHEPHVIPFWHQNFPFSQYAKHLKGLLSDNHQTLWIGMINGEEMSYWETYWVKDDIIRRYYGAEPFDQGVHLLIGDPSYLGKSLAEPMLQSIMKQMFSDSRTARIVAEPDSRNTKMIHVFKKCGFVPQKELNLPDKQALFLICTREDFERRLTSGL</sequence>
<dbReference type="GO" id="GO:0016410">
    <property type="term" value="F:N-acyltransferase activity"/>
    <property type="evidence" value="ECO:0007669"/>
    <property type="project" value="TreeGrafter"/>
</dbReference>
<dbReference type="SMART" id="SM01006">
    <property type="entry name" value="AlcB"/>
    <property type="match status" value="1"/>
</dbReference>
<evidence type="ECO:0000259" key="6">
    <source>
        <dbReference type="PROSITE" id="PS51186"/>
    </source>
</evidence>
<comment type="pathway">
    <text evidence="2">Siderophore biosynthesis.</text>
</comment>
<dbReference type="EMBL" id="JACCBX010000010">
    <property type="protein sequence ID" value="NYE07765.1"/>
    <property type="molecule type" value="Genomic_DNA"/>
</dbReference>
<reference evidence="8" key="1">
    <citation type="submission" date="2020-07" db="EMBL/GenBank/DDBJ databases">
        <authorList>
            <person name="Partida-Martinez L."/>
            <person name="Huntemann M."/>
            <person name="Clum A."/>
            <person name="Wang J."/>
            <person name="Palaniappan K."/>
            <person name="Ritter S."/>
            <person name="Chen I.-M."/>
            <person name="Stamatis D."/>
            <person name="Reddy T."/>
            <person name="O'Malley R."/>
            <person name="Daum C."/>
            <person name="Shapiro N."/>
            <person name="Ivanova N."/>
            <person name="Kyrpides N."/>
            <person name="Woyke T."/>
        </authorList>
    </citation>
    <scope>NUCLEOTIDE SEQUENCE [LARGE SCALE GENOMIC DNA]</scope>
    <source>
        <strain evidence="8">AT2.8</strain>
    </source>
</reference>
<dbReference type="Pfam" id="PF13523">
    <property type="entry name" value="Acetyltransf_8"/>
    <property type="match status" value="1"/>
</dbReference>
<gene>
    <name evidence="7" type="ORF">F4694_004582</name>
</gene>
<dbReference type="GO" id="GO:0019290">
    <property type="term" value="P:siderophore biosynthetic process"/>
    <property type="evidence" value="ECO:0007669"/>
    <property type="project" value="InterPro"/>
</dbReference>
<evidence type="ECO:0000313" key="7">
    <source>
        <dbReference type="EMBL" id="NYE07765.1"/>
    </source>
</evidence>
<dbReference type="PROSITE" id="PS51186">
    <property type="entry name" value="GNAT"/>
    <property type="match status" value="1"/>
</dbReference>
<reference evidence="8" key="2">
    <citation type="submission" date="2020-08" db="EMBL/GenBank/DDBJ databases">
        <title>The Agave Microbiome: Exploring the role of microbial communities in plant adaptations to desert environments.</title>
        <authorList>
            <person name="Partida-Martinez L.P."/>
        </authorList>
    </citation>
    <scope>NUCLEOTIDE SEQUENCE [LARGE SCALE GENOMIC DNA]</scope>
    <source>
        <strain evidence="8">AT2.8</strain>
    </source>
</reference>
<dbReference type="InterPro" id="IPR019432">
    <property type="entry name" value="Acyltransferase_MbtK/IucB-like"/>
</dbReference>
<dbReference type="InterPro" id="IPR016181">
    <property type="entry name" value="Acyl_CoA_acyltransferase"/>
</dbReference>
<dbReference type="PANTHER" id="PTHR31438:SF1">
    <property type="entry name" value="LYSINE N-ACYLTRANSFERASE C17G9.06C-RELATED"/>
    <property type="match status" value="1"/>
</dbReference>
<accession>A0A852THZ3</accession>
<dbReference type="GO" id="GO:0046677">
    <property type="term" value="P:response to antibiotic"/>
    <property type="evidence" value="ECO:0007669"/>
    <property type="project" value="UniProtKB-KW"/>
</dbReference>
<dbReference type="Proteomes" id="UP000548423">
    <property type="component" value="Unassembled WGS sequence"/>
</dbReference>
<evidence type="ECO:0000256" key="1">
    <source>
        <dbReference type="ARBA" id="ARBA00003818"/>
    </source>
</evidence>
<evidence type="ECO:0000256" key="3">
    <source>
        <dbReference type="ARBA" id="ARBA00020586"/>
    </source>
</evidence>
<evidence type="ECO:0000256" key="4">
    <source>
        <dbReference type="ARBA" id="ARBA00023251"/>
    </source>
</evidence>
<keyword evidence="4" id="KW-0046">Antibiotic resistance</keyword>
<name>A0A852THZ3_9BACI</name>